<evidence type="ECO:0000256" key="1">
    <source>
        <dbReference type="SAM" id="MobiDB-lite"/>
    </source>
</evidence>
<name>A0ABR7K3B4_9FIRM</name>
<organism evidence="3 4">
    <name type="scientific">Paeniclostridium hominis</name>
    <dbReference type="NCBI Taxonomy" id="2764329"/>
    <lineage>
        <taxon>Bacteria</taxon>
        <taxon>Bacillati</taxon>
        <taxon>Bacillota</taxon>
        <taxon>Clostridia</taxon>
        <taxon>Peptostreptococcales</taxon>
        <taxon>Peptostreptococcaceae</taxon>
        <taxon>Paeniclostridium</taxon>
    </lineage>
</organism>
<comment type="caution">
    <text evidence="3">The sequence shown here is derived from an EMBL/GenBank/DDBJ whole genome shotgun (WGS) entry which is preliminary data.</text>
</comment>
<proteinExistence type="predicted"/>
<keyword evidence="4" id="KW-1185">Reference proteome</keyword>
<dbReference type="RefSeq" id="WP_187005818.1">
    <property type="nucleotide sequence ID" value="NZ_JACRWD010000001.1"/>
</dbReference>
<dbReference type="EMBL" id="JACRWD010000001">
    <property type="protein sequence ID" value="MBC6003595.1"/>
    <property type="molecule type" value="Genomic_DNA"/>
</dbReference>
<feature type="compositionally biased region" description="Basic and acidic residues" evidence="1">
    <location>
        <begin position="115"/>
        <end position="129"/>
    </location>
</feature>
<dbReference type="Pfam" id="PF07007">
    <property type="entry name" value="LprI"/>
    <property type="match status" value="1"/>
</dbReference>
<dbReference type="Gene3D" id="1.20.1270.180">
    <property type="match status" value="1"/>
</dbReference>
<evidence type="ECO:0000313" key="4">
    <source>
        <dbReference type="Proteomes" id="UP000611796"/>
    </source>
</evidence>
<evidence type="ECO:0000259" key="2">
    <source>
        <dbReference type="Pfam" id="PF07007"/>
    </source>
</evidence>
<evidence type="ECO:0000313" key="3">
    <source>
        <dbReference type="EMBL" id="MBC6003595.1"/>
    </source>
</evidence>
<gene>
    <name evidence="3" type="ORF">H8891_07250</name>
</gene>
<dbReference type="Proteomes" id="UP000611796">
    <property type="component" value="Unassembled WGS sequence"/>
</dbReference>
<dbReference type="PANTHER" id="PTHR39176:SF1">
    <property type="entry name" value="PERIPLASMIC PROTEIN"/>
    <property type="match status" value="1"/>
</dbReference>
<dbReference type="PROSITE" id="PS51257">
    <property type="entry name" value="PROKAR_LIPOPROTEIN"/>
    <property type="match status" value="1"/>
</dbReference>
<accession>A0ABR7K3B4</accession>
<feature type="domain" description="Lysozyme inhibitor LprI-like N-terminal" evidence="2">
    <location>
        <begin position="166"/>
        <end position="248"/>
    </location>
</feature>
<protein>
    <submittedName>
        <fullName evidence="3">DUF1311 domain-containing protein</fullName>
    </submittedName>
</protein>
<dbReference type="InterPro" id="IPR009739">
    <property type="entry name" value="LprI-like_N"/>
</dbReference>
<sequence length="254" mass="28938">MFKKSIFIPLIGSLLILTGCEKNLSSYNKMMDDAKASIVNNDYEKAEGMFDLALEKKSDDKEAKILKEQTEKLINAVKMQKEKNSEAAKKLCNEIDSMDSKSDVVKNQANKLKQELDSLKNLDNKEESSNQKSKTSKSENGILADKKYKYIAKLGEIQDEIDSYAENYETTPAMKEGEATALKLWDSALNEIYQEIKENTNPKEMEIIKQSQLDWIKYRDKEAEDGSLSGIAYDSALAELTKQRCYELVNTYMK</sequence>
<reference evidence="3 4" key="1">
    <citation type="submission" date="2020-08" db="EMBL/GenBank/DDBJ databases">
        <authorList>
            <person name="Liu C."/>
            <person name="Sun Q."/>
        </authorList>
    </citation>
    <scope>NUCLEOTIDE SEQUENCE [LARGE SCALE GENOMIC DNA]</scope>
    <source>
        <strain evidence="3 4">NSJ-45</strain>
    </source>
</reference>
<dbReference type="PANTHER" id="PTHR39176">
    <property type="entry name" value="PERIPLASMIC PROTEIN-RELATED"/>
    <property type="match status" value="1"/>
</dbReference>
<feature type="region of interest" description="Disordered" evidence="1">
    <location>
        <begin position="115"/>
        <end position="139"/>
    </location>
</feature>